<gene>
    <name evidence="2" type="ORF">GCM10025868_05100</name>
</gene>
<name>A0ABQ6JAR4_9ACTN</name>
<feature type="region of interest" description="Disordered" evidence="1">
    <location>
        <begin position="420"/>
        <end position="460"/>
    </location>
</feature>
<dbReference type="Proteomes" id="UP001157017">
    <property type="component" value="Unassembled WGS sequence"/>
</dbReference>
<comment type="caution">
    <text evidence="2">The sequence shown here is derived from an EMBL/GenBank/DDBJ whole genome shotgun (WGS) entry which is preliminary data.</text>
</comment>
<dbReference type="EMBL" id="BSUZ01000001">
    <property type="protein sequence ID" value="GMA85260.1"/>
    <property type="molecule type" value="Genomic_DNA"/>
</dbReference>
<proteinExistence type="predicted"/>
<dbReference type="Gene3D" id="3.90.226.10">
    <property type="entry name" value="2-enoyl-CoA Hydratase, Chain A, domain 1"/>
    <property type="match status" value="1"/>
</dbReference>
<dbReference type="SUPFAM" id="SSF52096">
    <property type="entry name" value="ClpP/crotonase"/>
    <property type="match status" value="1"/>
</dbReference>
<dbReference type="CDD" id="cd06558">
    <property type="entry name" value="crotonase-like"/>
    <property type="match status" value="1"/>
</dbReference>
<feature type="region of interest" description="Disordered" evidence="1">
    <location>
        <begin position="369"/>
        <end position="408"/>
    </location>
</feature>
<dbReference type="InterPro" id="IPR029045">
    <property type="entry name" value="ClpP/crotonase-like_dom_sf"/>
</dbReference>
<keyword evidence="3" id="KW-1185">Reference proteome</keyword>
<evidence type="ECO:0000313" key="2">
    <source>
        <dbReference type="EMBL" id="GMA85260.1"/>
    </source>
</evidence>
<organism evidence="2 3">
    <name type="scientific">Angustibacter aerolatus</name>
    <dbReference type="NCBI Taxonomy" id="1162965"/>
    <lineage>
        <taxon>Bacteria</taxon>
        <taxon>Bacillati</taxon>
        <taxon>Actinomycetota</taxon>
        <taxon>Actinomycetes</taxon>
        <taxon>Kineosporiales</taxon>
        <taxon>Kineosporiaceae</taxon>
    </lineage>
</organism>
<evidence type="ECO:0000256" key="1">
    <source>
        <dbReference type="SAM" id="MobiDB-lite"/>
    </source>
</evidence>
<protein>
    <recommendedName>
        <fullName evidence="4">3-hydroxyacyl-CoA dehydrogenase</fullName>
    </recommendedName>
</protein>
<accession>A0ABQ6JAR4</accession>
<evidence type="ECO:0008006" key="4">
    <source>
        <dbReference type="Google" id="ProtNLM"/>
    </source>
</evidence>
<feature type="compositionally biased region" description="Basic residues" evidence="1">
    <location>
        <begin position="433"/>
        <end position="442"/>
    </location>
</feature>
<dbReference type="Pfam" id="PF00378">
    <property type="entry name" value="ECH_1"/>
    <property type="match status" value="1"/>
</dbReference>
<sequence>MRDVALPGGPGTMALITMDNGFDHTKPTTFGPSGLLGLQRALDGVQARAEAGEIVAVGLTGKPFVFAVGADLKDVGGLGSRDQALTIARFGHEQRAGSPSLPAPSFAFVNGAAMGGGVEIALHCTYRTIAPACRRSRCPRCSSGWCPAGAAPTCCRTSSGSSGPRRLVLQNPLNQNRMINGVQASRLGLADALFEPADFLARSLAWAGAVLRGEQVVERTDVDRDEQAWETALTAVRREADQRTGRAALAPYRAIELLRAARTDDRDTGFAREDDALADLIVSDEFRAGVYAFDLVQRRAKRPAGAPDRDLARRVTAVGVVGAGLMASRLALLLVRRLEVPVLITDLDQTRVDQGVGWVHAEPAAARREAAAERRQGRPVPVAGHRLDVEGRVRRRRPRGRGGVRGACRSSSRCWRRSRPSCRRSACSPPTPRRCRSPRWRRGCSTPSGSSGSTSSTRWR</sequence>
<feature type="compositionally biased region" description="Low complexity" evidence="1">
    <location>
        <begin position="443"/>
        <end position="460"/>
    </location>
</feature>
<dbReference type="InterPro" id="IPR050136">
    <property type="entry name" value="FA_oxidation_alpha_subunit"/>
</dbReference>
<dbReference type="PANTHER" id="PTHR43612">
    <property type="entry name" value="TRIFUNCTIONAL ENZYME SUBUNIT ALPHA"/>
    <property type="match status" value="1"/>
</dbReference>
<dbReference type="InterPro" id="IPR001753">
    <property type="entry name" value="Enoyl-CoA_hydra/iso"/>
</dbReference>
<evidence type="ECO:0000313" key="3">
    <source>
        <dbReference type="Proteomes" id="UP001157017"/>
    </source>
</evidence>
<dbReference type="PANTHER" id="PTHR43612:SF3">
    <property type="entry name" value="TRIFUNCTIONAL ENZYME SUBUNIT ALPHA, MITOCHONDRIAL"/>
    <property type="match status" value="1"/>
</dbReference>
<reference evidence="3" key="1">
    <citation type="journal article" date="2019" name="Int. J. Syst. Evol. Microbiol.">
        <title>The Global Catalogue of Microorganisms (GCM) 10K type strain sequencing project: providing services to taxonomists for standard genome sequencing and annotation.</title>
        <authorList>
            <consortium name="The Broad Institute Genomics Platform"/>
            <consortium name="The Broad Institute Genome Sequencing Center for Infectious Disease"/>
            <person name="Wu L."/>
            <person name="Ma J."/>
        </authorList>
    </citation>
    <scope>NUCLEOTIDE SEQUENCE [LARGE SCALE GENOMIC DNA]</scope>
    <source>
        <strain evidence="3">NBRC 108730</strain>
    </source>
</reference>
<feature type="compositionally biased region" description="Basic residues" evidence="1">
    <location>
        <begin position="393"/>
        <end position="402"/>
    </location>
</feature>